<dbReference type="EMBL" id="AGCK01000138">
    <property type="protein sequence ID" value="EHM51041.1"/>
    <property type="molecule type" value="Genomic_DNA"/>
</dbReference>
<evidence type="ECO:0000313" key="1">
    <source>
        <dbReference type="EMBL" id="EHM51041.1"/>
    </source>
</evidence>
<reference evidence="1 2" key="1">
    <citation type="submission" date="2011-08" db="EMBL/GenBank/DDBJ databases">
        <authorList>
            <person name="Weinstock G."/>
            <person name="Sodergren E."/>
            <person name="Clifton S."/>
            <person name="Fulton L."/>
            <person name="Fulton B."/>
            <person name="Courtney L."/>
            <person name="Fronick C."/>
            <person name="Harrison M."/>
            <person name="Strong C."/>
            <person name="Farmer C."/>
            <person name="Delahaunty K."/>
            <person name="Markovic C."/>
            <person name="Hall O."/>
            <person name="Minx P."/>
            <person name="Tomlinson C."/>
            <person name="Mitreva M."/>
            <person name="Hou S."/>
            <person name="Chen J."/>
            <person name="Wollam A."/>
            <person name="Pepin K.H."/>
            <person name="Johnson M."/>
            <person name="Bhonagiri V."/>
            <person name="Zhang X."/>
            <person name="Suruliraj S."/>
            <person name="Warren W."/>
            <person name="Chinwalla A."/>
            <person name="Mardis E.R."/>
            <person name="Wilson R.K."/>
        </authorList>
    </citation>
    <scope>NUCLEOTIDE SEQUENCE [LARGE SCALE GENOMIC DNA]</scope>
    <source>
        <strain evidence="1 2">ATCC 29863</strain>
    </source>
</reference>
<dbReference type="Proteomes" id="UP000004459">
    <property type="component" value="Unassembled WGS sequence"/>
</dbReference>
<accession>G9YQP4</accession>
<evidence type="ECO:0000313" key="2">
    <source>
        <dbReference type="Proteomes" id="UP000004459"/>
    </source>
</evidence>
<proteinExistence type="predicted"/>
<dbReference type="AlphaFoldDB" id="G9YQP4"/>
<gene>
    <name evidence="1" type="ORF">HMPREF0372_01837</name>
</gene>
<name>G9YQP4_FLAPL</name>
<dbReference type="PATRIC" id="fig|411475.3.peg.1589"/>
<dbReference type="HOGENOM" id="CLU_3061776_0_0_9"/>
<comment type="caution">
    <text evidence="1">The sequence shown here is derived from an EMBL/GenBank/DDBJ whole genome shotgun (WGS) entry which is preliminary data.</text>
</comment>
<sequence>MPASPDRVLHMLHQVLKRVGLSGDFSAWFTPEPCAHVTTVSQRQAAKATWRLL</sequence>
<organism evidence="1 2">
    <name type="scientific">Flavonifractor plautii ATCC 29863</name>
    <dbReference type="NCBI Taxonomy" id="411475"/>
    <lineage>
        <taxon>Bacteria</taxon>
        <taxon>Bacillati</taxon>
        <taxon>Bacillota</taxon>
        <taxon>Clostridia</taxon>
        <taxon>Eubacteriales</taxon>
        <taxon>Oscillospiraceae</taxon>
        <taxon>Flavonifractor</taxon>
    </lineage>
</organism>
<protein>
    <submittedName>
        <fullName evidence="1">Uncharacterized protein</fullName>
    </submittedName>
</protein>